<evidence type="ECO:0000256" key="13">
    <source>
        <dbReference type="SAM" id="Phobius"/>
    </source>
</evidence>
<dbReference type="OrthoDB" id="8559580at2"/>
<evidence type="ECO:0000256" key="6">
    <source>
        <dbReference type="ARBA" id="ARBA00022692"/>
    </source>
</evidence>
<dbReference type="GO" id="GO:0016020">
    <property type="term" value="C:membrane"/>
    <property type="evidence" value="ECO:0007669"/>
    <property type="project" value="UniProtKB-SubCell"/>
</dbReference>
<protein>
    <recommendedName>
        <fullName evidence="3">histidine kinase</fullName>
        <ecNumber evidence="3">2.7.13.3</ecNumber>
    </recommendedName>
</protein>
<organism evidence="17 18">
    <name type="scientific">Microvirgula aerodenitrificans</name>
    <dbReference type="NCBI Taxonomy" id="57480"/>
    <lineage>
        <taxon>Bacteria</taxon>
        <taxon>Pseudomonadati</taxon>
        <taxon>Pseudomonadota</taxon>
        <taxon>Betaproteobacteria</taxon>
        <taxon>Neisseriales</taxon>
        <taxon>Aquaspirillaceae</taxon>
        <taxon>Microvirgula</taxon>
    </lineage>
</organism>
<dbReference type="PANTHER" id="PTHR43065">
    <property type="entry name" value="SENSOR HISTIDINE KINASE"/>
    <property type="match status" value="1"/>
</dbReference>
<keyword evidence="9" id="KW-0067">ATP-binding</keyword>
<dbReference type="PANTHER" id="PTHR43065:SF46">
    <property type="entry name" value="C4-DICARBOXYLATE TRANSPORT SENSOR PROTEIN DCTB"/>
    <property type="match status" value="1"/>
</dbReference>
<dbReference type="Gene3D" id="3.30.565.10">
    <property type="entry name" value="Histidine kinase-like ATPase, C-terminal domain"/>
    <property type="match status" value="1"/>
</dbReference>
<dbReference type="InterPro" id="IPR005467">
    <property type="entry name" value="His_kinase_dom"/>
</dbReference>
<dbReference type="STRING" id="1122240.GCA_000620105_00799"/>
<dbReference type="InterPro" id="IPR003594">
    <property type="entry name" value="HATPase_dom"/>
</dbReference>
<dbReference type="PROSITE" id="PS50112">
    <property type="entry name" value="PAS"/>
    <property type="match status" value="1"/>
</dbReference>
<evidence type="ECO:0000259" key="16">
    <source>
        <dbReference type="PROSITE" id="PS50839"/>
    </source>
</evidence>
<comment type="subcellular location">
    <subcellularLocation>
        <location evidence="2">Membrane</location>
    </subcellularLocation>
</comment>
<dbReference type="KEGG" id="maer:DAI18_00515"/>
<dbReference type="SUPFAM" id="SSF55785">
    <property type="entry name" value="PYP-like sensor domain (PAS domain)"/>
    <property type="match status" value="1"/>
</dbReference>
<evidence type="ECO:0000256" key="10">
    <source>
        <dbReference type="ARBA" id="ARBA00022989"/>
    </source>
</evidence>
<dbReference type="SMART" id="SM01079">
    <property type="entry name" value="CHASE"/>
    <property type="match status" value="1"/>
</dbReference>
<keyword evidence="10 13" id="KW-1133">Transmembrane helix</keyword>
<evidence type="ECO:0000313" key="18">
    <source>
        <dbReference type="Proteomes" id="UP000244173"/>
    </source>
</evidence>
<comment type="catalytic activity">
    <reaction evidence="1">
        <text>ATP + protein L-histidine = ADP + protein N-phospho-L-histidine.</text>
        <dbReference type="EC" id="2.7.13.3"/>
    </reaction>
</comment>
<evidence type="ECO:0000256" key="1">
    <source>
        <dbReference type="ARBA" id="ARBA00000085"/>
    </source>
</evidence>
<evidence type="ECO:0000259" key="15">
    <source>
        <dbReference type="PROSITE" id="PS50112"/>
    </source>
</evidence>
<dbReference type="Pfam" id="PF03924">
    <property type="entry name" value="CHASE"/>
    <property type="match status" value="1"/>
</dbReference>
<dbReference type="GO" id="GO:0000155">
    <property type="term" value="F:phosphorelay sensor kinase activity"/>
    <property type="evidence" value="ECO:0007669"/>
    <property type="project" value="InterPro"/>
</dbReference>
<dbReference type="Gene3D" id="1.10.287.130">
    <property type="match status" value="1"/>
</dbReference>
<dbReference type="InterPro" id="IPR003661">
    <property type="entry name" value="HisK_dim/P_dom"/>
</dbReference>
<reference evidence="17 18" key="1">
    <citation type="submission" date="2018-04" db="EMBL/GenBank/DDBJ databases">
        <title>Denitrifier Microvirgula.</title>
        <authorList>
            <person name="Anderson E."/>
            <person name="Jang J."/>
            <person name="Ishii S."/>
        </authorList>
    </citation>
    <scope>NUCLEOTIDE SEQUENCE [LARGE SCALE GENOMIC DNA]</scope>
    <source>
        <strain evidence="17 18">BE2.4</strain>
    </source>
</reference>
<dbReference type="Pfam" id="PF08448">
    <property type="entry name" value="PAS_4"/>
    <property type="match status" value="1"/>
</dbReference>
<dbReference type="RefSeq" id="WP_107888522.1">
    <property type="nucleotide sequence ID" value="NZ_CALFSO010000052.1"/>
</dbReference>
<evidence type="ECO:0000256" key="2">
    <source>
        <dbReference type="ARBA" id="ARBA00004370"/>
    </source>
</evidence>
<dbReference type="InterPro" id="IPR042240">
    <property type="entry name" value="CHASE_sf"/>
</dbReference>
<dbReference type="EC" id="2.7.13.3" evidence="3"/>
<keyword evidence="11" id="KW-0902">Two-component regulatory system</keyword>
<dbReference type="Pfam" id="PF02518">
    <property type="entry name" value="HATPase_c"/>
    <property type="match status" value="1"/>
</dbReference>
<keyword evidence="7" id="KW-0547">Nucleotide-binding</keyword>
<evidence type="ECO:0000256" key="3">
    <source>
        <dbReference type="ARBA" id="ARBA00012438"/>
    </source>
</evidence>
<dbReference type="InterPro" id="IPR036097">
    <property type="entry name" value="HisK_dim/P_sf"/>
</dbReference>
<gene>
    <name evidence="17" type="ORF">DAI18_00515</name>
</gene>
<feature type="transmembrane region" description="Helical" evidence="13">
    <location>
        <begin position="327"/>
        <end position="349"/>
    </location>
</feature>
<dbReference type="Gene3D" id="3.30.450.350">
    <property type="entry name" value="CHASE domain"/>
    <property type="match status" value="1"/>
</dbReference>
<proteinExistence type="predicted"/>
<dbReference type="CDD" id="cd00130">
    <property type="entry name" value="PAS"/>
    <property type="match status" value="1"/>
</dbReference>
<dbReference type="SUPFAM" id="SSF47384">
    <property type="entry name" value="Homodimeric domain of signal transducing histidine kinase"/>
    <property type="match status" value="1"/>
</dbReference>
<keyword evidence="12 13" id="KW-0472">Membrane</keyword>
<dbReference type="InterPro" id="IPR000014">
    <property type="entry name" value="PAS"/>
</dbReference>
<dbReference type="InterPro" id="IPR006189">
    <property type="entry name" value="CHASE_dom"/>
</dbReference>
<accession>A0A2U3TH22</accession>
<evidence type="ECO:0000256" key="5">
    <source>
        <dbReference type="ARBA" id="ARBA00022679"/>
    </source>
</evidence>
<dbReference type="PROSITE" id="PS50109">
    <property type="entry name" value="HIS_KIN"/>
    <property type="match status" value="1"/>
</dbReference>
<evidence type="ECO:0000256" key="12">
    <source>
        <dbReference type="ARBA" id="ARBA00023136"/>
    </source>
</evidence>
<evidence type="ECO:0000259" key="14">
    <source>
        <dbReference type="PROSITE" id="PS50109"/>
    </source>
</evidence>
<feature type="domain" description="CHASE" evidence="16">
    <location>
        <begin position="91"/>
        <end position="218"/>
    </location>
</feature>
<dbReference type="AlphaFoldDB" id="A0A2U3TH22"/>
<evidence type="ECO:0000256" key="11">
    <source>
        <dbReference type="ARBA" id="ARBA00023012"/>
    </source>
</evidence>
<dbReference type="InterPro" id="IPR036890">
    <property type="entry name" value="HATPase_C_sf"/>
</dbReference>
<dbReference type="InterPro" id="IPR013656">
    <property type="entry name" value="PAS_4"/>
</dbReference>
<dbReference type="PRINTS" id="PR00344">
    <property type="entry name" value="BCTRLSENSOR"/>
</dbReference>
<dbReference type="GO" id="GO:0005524">
    <property type="term" value="F:ATP binding"/>
    <property type="evidence" value="ECO:0007669"/>
    <property type="project" value="UniProtKB-KW"/>
</dbReference>
<dbReference type="SMART" id="SM00388">
    <property type="entry name" value="HisKA"/>
    <property type="match status" value="1"/>
</dbReference>
<dbReference type="SMART" id="SM00387">
    <property type="entry name" value="HATPase_c"/>
    <property type="match status" value="1"/>
</dbReference>
<evidence type="ECO:0000256" key="7">
    <source>
        <dbReference type="ARBA" id="ARBA00022741"/>
    </source>
</evidence>
<keyword evidence="5" id="KW-0808">Transferase</keyword>
<keyword evidence="4" id="KW-0597">Phosphoprotein</keyword>
<keyword evidence="6 13" id="KW-0812">Transmembrane</keyword>
<dbReference type="EMBL" id="CP028519">
    <property type="protein sequence ID" value="AVY92697.1"/>
    <property type="molecule type" value="Genomic_DNA"/>
</dbReference>
<dbReference type="Gene3D" id="3.30.450.20">
    <property type="entry name" value="PAS domain"/>
    <property type="match status" value="1"/>
</dbReference>
<dbReference type="Pfam" id="PF00512">
    <property type="entry name" value="HisKA"/>
    <property type="match status" value="1"/>
</dbReference>
<dbReference type="CDD" id="cd00082">
    <property type="entry name" value="HisKA"/>
    <property type="match status" value="1"/>
</dbReference>
<keyword evidence="8 17" id="KW-0418">Kinase</keyword>
<evidence type="ECO:0000256" key="9">
    <source>
        <dbReference type="ARBA" id="ARBA00022840"/>
    </source>
</evidence>
<dbReference type="InterPro" id="IPR004358">
    <property type="entry name" value="Sig_transdc_His_kin-like_C"/>
</dbReference>
<keyword evidence="18" id="KW-1185">Reference proteome</keyword>
<evidence type="ECO:0000313" key="17">
    <source>
        <dbReference type="EMBL" id="AVY92697.1"/>
    </source>
</evidence>
<dbReference type="PROSITE" id="PS50839">
    <property type="entry name" value="CHASE"/>
    <property type="match status" value="1"/>
</dbReference>
<dbReference type="InterPro" id="IPR035965">
    <property type="entry name" value="PAS-like_dom_sf"/>
</dbReference>
<evidence type="ECO:0000256" key="4">
    <source>
        <dbReference type="ARBA" id="ARBA00022553"/>
    </source>
</evidence>
<name>A0A2U3TH22_9NEIS</name>
<dbReference type="Proteomes" id="UP000244173">
    <property type="component" value="Chromosome"/>
</dbReference>
<feature type="transmembrane region" description="Helical" evidence="13">
    <location>
        <begin position="29"/>
        <end position="49"/>
    </location>
</feature>
<dbReference type="SUPFAM" id="SSF55874">
    <property type="entry name" value="ATPase domain of HSP90 chaperone/DNA topoisomerase II/histidine kinase"/>
    <property type="match status" value="1"/>
</dbReference>
<feature type="domain" description="Histidine kinase" evidence="14">
    <location>
        <begin position="526"/>
        <end position="740"/>
    </location>
</feature>
<sequence length="758" mass="84213">MGPLKKNLPRDRPERPRLGEALRTLPTRYWLLAGAVWLVMELVTGIGWYKLEHQRLQRKFVQDTEELYLQLSQRFDRNEGVLNGLSALFGTFDRLSFEQVRRFSAAMLRLNPHLYTIELLRRVDGKERARFEADMSAEIGRPFHIRDFAGKRPAPLRDAPPRDLYYPITLIEPDIIAARPIIGLDAYHDSALRDSITAALTSGVMVPSQGFTQIEGGRSYAFSKIIETHGIPHYSSSGSDSLLMLLVNTERLLATLGLDRNQDHIALWHHQLPKSHPGALLYDNGRLAPPGPMISLFTLKYSRNLSSRHQPFELTVSRTITPVQLNMLPFALLTLTNLTAVFLGVLFLLQRAEHRRVARQATAELFKSRERASVTLQAINDGVITFGIDRRIEYVNPMASALSGVIEAEAVGRLVDDVVRLRYDFAQAIPANPFTLSLSTGHAIDLADNSLMIKANGEELLLEGNVSPLFDPAGNVTGAVFAFRNMGPVRLRARAALEESQRRLREHETHLAHVARLHTMGEMASGIAHEINQPLTAIVNYNQAALRLLADEEPEFDTIRHAIRATANQAQRAGEIIKRLRAFVSRQSTQRATLDLNRLISDVLALADFDLRSAAVTIDTDLTEPLPLVEADSIQMEQVVLNLLRNALDAIKPIEPWGRIFIRTRASAKHVQLEVGDNGTGLNTETLESLFHPFFTTKSSGMGLGLTICQSIVESFEGSIRASNRSAGGALFTIEIPVASRPSADSSPNAQSSLPYST</sequence>
<evidence type="ECO:0000256" key="8">
    <source>
        <dbReference type="ARBA" id="ARBA00022777"/>
    </source>
</evidence>
<feature type="domain" description="PAS" evidence="15">
    <location>
        <begin position="368"/>
        <end position="413"/>
    </location>
</feature>